<evidence type="ECO:0000256" key="1">
    <source>
        <dbReference type="SAM" id="Phobius"/>
    </source>
</evidence>
<dbReference type="Proteomes" id="UP000076394">
    <property type="component" value="Chromosome"/>
</dbReference>
<proteinExistence type="predicted"/>
<dbReference type="EMBL" id="CP011127">
    <property type="protein sequence ID" value="AMU87425.1"/>
    <property type="molecule type" value="Genomic_DNA"/>
</dbReference>
<dbReference type="EMBL" id="PHFD01000338">
    <property type="protein sequence ID" value="PKH45426.1"/>
    <property type="molecule type" value="Genomic_DNA"/>
</dbReference>
<keyword evidence="1" id="KW-1133">Transmembrane helix</keyword>
<feature type="transmembrane region" description="Helical" evidence="1">
    <location>
        <begin position="145"/>
        <end position="166"/>
    </location>
</feature>
<gene>
    <name evidence="3" type="ORF">CVH13_01519</name>
    <name evidence="2" type="ORF">Dm11a5_1599</name>
</gene>
<reference evidence="2 4" key="1">
    <citation type="submission" date="2015-03" db="EMBL/GenBank/DDBJ databases">
        <title>Genomic characterization of Dehalococcoides mccartyi strain 11a5, an unusal plasmid-containing chloroethene dechlorinator.</title>
        <authorList>
            <person name="Zhao S."/>
            <person name="Ding C."/>
            <person name="He J."/>
        </authorList>
    </citation>
    <scope>NUCLEOTIDE SEQUENCE [LARGE SCALE GENOMIC DNA]</scope>
    <source>
        <strain evidence="2 4">11a5</strain>
    </source>
</reference>
<dbReference type="InterPro" id="IPR007395">
    <property type="entry name" value="Zn_peptidase_2"/>
</dbReference>
<accession>A0A142VDY5</accession>
<evidence type="ECO:0000313" key="2">
    <source>
        <dbReference type="EMBL" id="AMU87425.1"/>
    </source>
</evidence>
<dbReference type="PANTHER" id="PTHR36434">
    <property type="entry name" value="MEMBRANE PROTEASE YUGP-RELATED"/>
    <property type="match status" value="1"/>
</dbReference>
<evidence type="ECO:0000313" key="3">
    <source>
        <dbReference type="EMBL" id="PKH45426.1"/>
    </source>
</evidence>
<dbReference type="Proteomes" id="UP000233649">
    <property type="component" value="Unassembled WGS sequence"/>
</dbReference>
<dbReference type="PANTHER" id="PTHR36434:SF1">
    <property type="entry name" value="MEMBRANE PROTEASE YUGP-RELATED"/>
    <property type="match status" value="1"/>
</dbReference>
<evidence type="ECO:0000313" key="4">
    <source>
        <dbReference type="Proteomes" id="UP000076394"/>
    </source>
</evidence>
<keyword evidence="1" id="KW-0812">Transmembrane</keyword>
<protein>
    <submittedName>
        <fullName evidence="3">Zinc metallopeptidase</fullName>
    </submittedName>
    <submittedName>
        <fullName evidence="2">Zinc-dependent peptidase</fullName>
    </submittedName>
</protein>
<sequence>MFLYLLFMLPPLALMLYAQWRVSSSFKKYSKVGNLSGLSGVQAARRLLDEHGLGNVQVELTKGKLSDHYDPKAKVLRLSPEVANTASVASIGIVAHEVGHAVQDKELYAFLKIRNALFPVANFGSQFGFIMVLVGLFLYGFSLSFGLSVAWAGVALFAVAVIFSLITLPVEFNASSRAMAMLSGGSLVSVQESAGVKAVLGAAALTYVAALLQAVGQLLYFVLMLVGFGRRD</sequence>
<organism evidence="2 4">
    <name type="scientific">Dehalococcoides mccartyi</name>
    <dbReference type="NCBI Taxonomy" id="61435"/>
    <lineage>
        <taxon>Bacteria</taxon>
        <taxon>Bacillati</taxon>
        <taxon>Chloroflexota</taxon>
        <taxon>Dehalococcoidia</taxon>
        <taxon>Dehalococcoidales</taxon>
        <taxon>Dehalococcoidaceae</taxon>
        <taxon>Dehalococcoides</taxon>
    </lineage>
</organism>
<keyword evidence="1" id="KW-0472">Membrane</keyword>
<evidence type="ECO:0000313" key="5">
    <source>
        <dbReference type="Proteomes" id="UP000233649"/>
    </source>
</evidence>
<dbReference type="RefSeq" id="WP_011310071.1">
    <property type="nucleotide sequence ID" value="NZ_AP024514.1"/>
</dbReference>
<feature type="transmembrane region" description="Helical" evidence="1">
    <location>
        <begin position="116"/>
        <end position="138"/>
    </location>
</feature>
<dbReference type="OrthoDB" id="9784298at2"/>
<dbReference type="AlphaFoldDB" id="A0A142VDY5"/>
<feature type="transmembrane region" description="Helical" evidence="1">
    <location>
        <begin position="204"/>
        <end position="228"/>
    </location>
</feature>
<dbReference type="OMA" id="WAARTYV"/>
<dbReference type="Pfam" id="PF04298">
    <property type="entry name" value="Zn_peptidase_2"/>
    <property type="match status" value="1"/>
</dbReference>
<reference evidence="3 5" key="2">
    <citation type="journal article" date="2017" name="FEMS Microbiol. Ecol.">
        <title>Reconstructed genomes of novel Dehalococcoides mccartyi strains from 1,2,3,4-tetrachlorodibenzo-p-dioxin-dechlorinating enrichment cultures reveal divergent reductive dehalogenase gene profiles.</title>
        <authorList>
            <person name="Dam H.T."/>
            <person name="Vollmers J."/>
            <person name="Kaster A.K."/>
            <person name="Haggblom M.M."/>
        </authorList>
    </citation>
    <scope>NUCLEOTIDE SEQUENCE [LARGE SCALE GENOMIC DNA]</scope>
    <source>
        <strain evidence="3 5">H1-3-2.001</strain>
    </source>
</reference>
<dbReference type="PATRIC" id="fig|61435.13.peg.1487"/>
<name>A0A142VDY5_9CHLR</name>